<dbReference type="AlphaFoldDB" id="A0A074YV75"/>
<organism evidence="5 6">
    <name type="scientific">Aureobasidium subglaciale (strain EXF-2481)</name>
    <name type="common">Aureobasidium pullulans var. subglaciale</name>
    <dbReference type="NCBI Taxonomy" id="1043005"/>
    <lineage>
        <taxon>Eukaryota</taxon>
        <taxon>Fungi</taxon>
        <taxon>Dikarya</taxon>
        <taxon>Ascomycota</taxon>
        <taxon>Pezizomycotina</taxon>
        <taxon>Dothideomycetes</taxon>
        <taxon>Dothideomycetidae</taxon>
        <taxon>Dothideales</taxon>
        <taxon>Saccotheciaceae</taxon>
        <taxon>Aureobasidium</taxon>
    </lineage>
</organism>
<dbReference type="RefSeq" id="XP_013339206.1">
    <property type="nucleotide sequence ID" value="XM_013483752.1"/>
</dbReference>
<dbReference type="InParanoid" id="A0A074YV75"/>
<dbReference type="InterPro" id="IPR008978">
    <property type="entry name" value="HSP20-like_chaperone"/>
</dbReference>
<dbReference type="PANTHER" id="PTHR11527">
    <property type="entry name" value="HEAT-SHOCK PROTEIN 20 FAMILY MEMBER"/>
    <property type="match status" value="1"/>
</dbReference>
<evidence type="ECO:0000259" key="4">
    <source>
        <dbReference type="PROSITE" id="PS01031"/>
    </source>
</evidence>
<evidence type="ECO:0000256" key="1">
    <source>
        <dbReference type="ARBA" id="ARBA00023016"/>
    </source>
</evidence>
<keyword evidence="1" id="KW-0346">Stress response</keyword>
<reference evidence="5 6" key="1">
    <citation type="journal article" date="2014" name="BMC Genomics">
        <title>Genome sequencing of four Aureobasidium pullulans varieties: biotechnological potential, stress tolerance, and description of new species.</title>
        <authorList>
            <person name="Gostin Ar C."/>
            <person name="Ohm R.A."/>
            <person name="Kogej T."/>
            <person name="Sonjak S."/>
            <person name="Turk M."/>
            <person name="Zajc J."/>
            <person name="Zalar P."/>
            <person name="Grube M."/>
            <person name="Sun H."/>
            <person name="Han J."/>
            <person name="Sharma A."/>
            <person name="Chiniquy J."/>
            <person name="Ngan C.Y."/>
            <person name="Lipzen A."/>
            <person name="Barry K."/>
            <person name="Grigoriev I.V."/>
            <person name="Gunde-Cimerman N."/>
        </authorList>
    </citation>
    <scope>NUCLEOTIDE SEQUENCE [LARGE SCALE GENOMIC DNA]</scope>
    <source>
        <strain evidence="5 6">EXF-2481</strain>
    </source>
</reference>
<sequence>MAVVWPSPMSQPLIDYDMPIVDHIHARHRGIHWPFSTYKPEQEIFYPDVDVRDYETGYAIDMELPGLLDKNSIKVEWTSKHDIMISGILARPELPVVAKSADANGRRNEDISVATESSEKDKSAPILLVAERRTGHFRRRFHLPTEVDAANLRAKLENGLLEIRVDKVKTDQRTSGQAKIE</sequence>
<gene>
    <name evidence="5" type="ORF">AUEXF2481DRAFT_9204</name>
</gene>
<dbReference type="CDD" id="cd06464">
    <property type="entry name" value="ACD_sHsps-like"/>
    <property type="match status" value="1"/>
</dbReference>
<dbReference type="STRING" id="1043005.A0A074YV75"/>
<dbReference type="Pfam" id="PF00011">
    <property type="entry name" value="HSP20"/>
    <property type="match status" value="1"/>
</dbReference>
<name>A0A074YV75_AURSE</name>
<evidence type="ECO:0000256" key="3">
    <source>
        <dbReference type="RuleBase" id="RU003616"/>
    </source>
</evidence>
<evidence type="ECO:0000313" key="5">
    <source>
        <dbReference type="EMBL" id="KEQ90781.1"/>
    </source>
</evidence>
<evidence type="ECO:0000256" key="2">
    <source>
        <dbReference type="PROSITE-ProRule" id="PRU00285"/>
    </source>
</evidence>
<dbReference type="HOGENOM" id="CLU_046737_1_4_1"/>
<dbReference type="PROSITE" id="PS01031">
    <property type="entry name" value="SHSP"/>
    <property type="match status" value="1"/>
</dbReference>
<dbReference type="Proteomes" id="UP000030641">
    <property type="component" value="Unassembled WGS sequence"/>
</dbReference>
<dbReference type="EMBL" id="KL584786">
    <property type="protein sequence ID" value="KEQ90781.1"/>
    <property type="molecule type" value="Genomic_DNA"/>
</dbReference>
<dbReference type="Gene3D" id="2.60.40.790">
    <property type="match status" value="1"/>
</dbReference>
<evidence type="ECO:0000313" key="6">
    <source>
        <dbReference type="Proteomes" id="UP000030641"/>
    </source>
</evidence>
<accession>A0A074YV75</accession>
<keyword evidence="6" id="KW-1185">Reference proteome</keyword>
<protein>
    <recommendedName>
        <fullName evidence="4">SHSP domain-containing protein</fullName>
    </recommendedName>
</protein>
<comment type="similarity">
    <text evidence="2 3">Belongs to the small heat shock protein (HSP20) family.</text>
</comment>
<dbReference type="OMA" id="HDIETHW"/>
<dbReference type="OrthoDB" id="1431247at2759"/>
<dbReference type="SUPFAM" id="SSF49764">
    <property type="entry name" value="HSP20-like chaperones"/>
    <property type="match status" value="1"/>
</dbReference>
<dbReference type="GeneID" id="25372251"/>
<dbReference type="FunCoup" id="A0A074YV75">
    <property type="interactions" value="1018"/>
</dbReference>
<dbReference type="InterPro" id="IPR031107">
    <property type="entry name" value="Small_HSP"/>
</dbReference>
<feature type="domain" description="SHSP" evidence="4">
    <location>
        <begin position="40"/>
        <end position="181"/>
    </location>
</feature>
<dbReference type="InterPro" id="IPR002068">
    <property type="entry name" value="A-crystallin/Hsp20_dom"/>
</dbReference>
<proteinExistence type="inferred from homology"/>